<evidence type="ECO:0000256" key="5">
    <source>
        <dbReference type="ARBA" id="ARBA00022723"/>
    </source>
</evidence>
<keyword evidence="12" id="KW-1185">Reference proteome</keyword>
<dbReference type="Pfam" id="PF00067">
    <property type="entry name" value="p450"/>
    <property type="match status" value="1"/>
</dbReference>
<comment type="cofactor">
    <cofactor evidence="1 9">
        <name>heme</name>
        <dbReference type="ChEBI" id="CHEBI:30413"/>
    </cofactor>
</comment>
<dbReference type="GO" id="GO:0016705">
    <property type="term" value="F:oxidoreductase activity, acting on paired donors, with incorporation or reduction of molecular oxygen"/>
    <property type="evidence" value="ECO:0007669"/>
    <property type="project" value="InterPro"/>
</dbReference>
<dbReference type="Gene3D" id="1.10.630.10">
    <property type="entry name" value="Cytochrome P450"/>
    <property type="match status" value="1"/>
</dbReference>
<evidence type="ECO:0000313" key="11">
    <source>
        <dbReference type="EMBL" id="GLB43502.1"/>
    </source>
</evidence>
<dbReference type="CDD" id="cd11065">
    <property type="entry name" value="CYP64-like"/>
    <property type="match status" value="1"/>
</dbReference>
<organism evidence="11 12">
    <name type="scientific">Lyophyllum shimeji</name>
    <name type="common">Hon-shimeji</name>
    <name type="synonym">Tricholoma shimeji</name>
    <dbReference type="NCBI Taxonomy" id="47721"/>
    <lineage>
        <taxon>Eukaryota</taxon>
        <taxon>Fungi</taxon>
        <taxon>Dikarya</taxon>
        <taxon>Basidiomycota</taxon>
        <taxon>Agaricomycotina</taxon>
        <taxon>Agaricomycetes</taxon>
        <taxon>Agaricomycetidae</taxon>
        <taxon>Agaricales</taxon>
        <taxon>Tricholomatineae</taxon>
        <taxon>Lyophyllaceae</taxon>
        <taxon>Lyophyllum</taxon>
    </lineage>
</organism>
<keyword evidence="7 9" id="KW-0408">Iron</keyword>
<evidence type="ECO:0000256" key="8">
    <source>
        <dbReference type="ARBA" id="ARBA00023033"/>
    </source>
</evidence>
<evidence type="ECO:0000256" key="7">
    <source>
        <dbReference type="ARBA" id="ARBA00023004"/>
    </source>
</evidence>
<evidence type="ECO:0000256" key="3">
    <source>
        <dbReference type="ARBA" id="ARBA00010617"/>
    </source>
</evidence>
<accession>A0A9P3PYD8</accession>
<comment type="pathway">
    <text evidence="2">Secondary metabolite biosynthesis.</text>
</comment>
<dbReference type="InterPro" id="IPR050364">
    <property type="entry name" value="Cytochrome_P450_fung"/>
</dbReference>
<gene>
    <name evidence="11" type="ORF">LshimejAT787_1400140</name>
</gene>
<name>A0A9P3PYD8_LYOSH</name>
<dbReference type="EMBL" id="BRPK01000014">
    <property type="protein sequence ID" value="GLB43502.1"/>
    <property type="molecule type" value="Genomic_DNA"/>
</dbReference>
<evidence type="ECO:0000256" key="10">
    <source>
        <dbReference type="RuleBase" id="RU000461"/>
    </source>
</evidence>
<dbReference type="InterPro" id="IPR001128">
    <property type="entry name" value="Cyt_P450"/>
</dbReference>
<dbReference type="InterPro" id="IPR017972">
    <property type="entry name" value="Cyt_P450_CS"/>
</dbReference>
<dbReference type="PRINTS" id="PR00385">
    <property type="entry name" value="P450"/>
</dbReference>
<evidence type="ECO:0000313" key="12">
    <source>
        <dbReference type="Proteomes" id="UP001063166"/>
    </source>
</evidence>
<evidence type="ECO:0000256" key="9">
    <source>
        <dbReference type="PIRSR" id="PIRSR602401-1"/>
    </source>
</evidence>
<proteinExistence type="inferred from homology"/>
<evidence type="ECO:0000256" key="1">
    <source>
        <dbReference type="ARBA" id="ARBA00001971"/>
    </source>
</evidence>
<keyword evidence="8 10" id="KW-0503">Monooxygenase</keyword>
<evidence type="ECO:0000256" key="6">
    <source>
        <dbReference type="ARBA" id="ARBA00023002"/>
    </source>
</evidence>
<dbReference type="GO" id="GO:0004497">
    <property type="term" value="F:monooxygenase activity"/>
    <property type="evidence" value="ECO:0007669"/>
    <property type="project" value="UniProtKB-KW"/>
</dbReference>
<dbReference type="OrthoDB" id="2789670at2759"/>
<dbReference type="PANTHER" id="PTHR46300">
    <property type="entry name" value="P450, PUTATIVE (EUROFUNG)-RELATED-RELATED"/>
    <property type="match status" value="1"/>
</dbReference>
<dbReference type="InterPro" id="IPR036396">
    <property type="entry name" value="Cyt_P450_sf"/>
</dbReference>
<keyword evidence="5 9" id="KW-0479">Metal-binding</keyword>
<dbReference type="GO" id="GO:0005506">
    <property type="term" value="F:iron ion binding"/>
    <property type="evidence" value="ECO:0007669"/>
    <property type="project" value="InterPro"/>
</dbReference>
<evidence type="ECO:0000256" key="2">
    <source>
        <dbReference type="ARBA" id="ARBA00005179"/>
    </source>
</evidence>
<dbReference type="GO" id="GO:0020037">
    <property type="term" value="F:heme binding"/>
    <property type="evidence" value="ECO:0007669"/>
    <property type="project" value="InterPro"/>
</dbReference>
<protein>
    <submittedName>
        <fullName evidence="11">Cytochrome p450</fullName>
    </submittedName>
</protein>
<feature type="binding site" description="axial binding residue" evidence="9">
    <location>
        <position position="439"/>
    </location>
    <ligand>
        <name>heme</name>
        <dbReference type="ChEBI" id="CHEBI:30413"/>
    </ligand>
    <ligandPart>
        <name>Fe</name>
        <dbReference type="ChEBI" id="CHEBI:18248"/>
    </ligandPart>
</feature>
<comment type="similarity">
    <text evidence="3 10">Belongs to the cytochrome P450 family.</text>
</comment>
<dbReference type="Proteomes" id="UP001063166">
    <property type="component" value="Unassembled WGS sequence"/>
</dbReference>
<keyword evidence="6 10" id="KW-0560">Oxidoreductase</keyword>
<dbReference type="AlphaFoldDB" id="A0A9P3PYD8"/>
<keyword evidence="4 9" id="KW-0349">Heme</keyword>
<reference evidence="11" key="1">
    <citation type="submission" date="2022-07" db="EMBL/GenBank/DDBJ databases">
        <title>The genome of Lyophyllum shimeji provides insight into the initial evolution of ectomycorrhizal fungal genome.</title>
        <authorList>
            <person name="Kobayashi Y."/>
            <person name="Shibata T."/>
            <person name="Hirakawa H."/>
            <person name="Shigenobu S."/>
            <person name="Nishiyama T."/>
            <person name="Yamada A."/>
            <person name="Hasebe M."/>
            <person name="Kawaguchi M."/>
        </authorList>
    </citation>
    <scope>NUCLEOTIDE SEQUENCE</scope>
    <source>
        <strain evidence="11">AT787</strain>
    </source>
</reference>
<dbReference type="InterPro" id="IPR002401">
    <property type="entry name" value="Cyt_P450_E_grp-I"/>
</dbReference>
<comment type="caution">
    <text evidence="11">The sequence shown here is derived from an EMBL/GenBank/DDBJ whole genome shotgun (WGS) entry which is preliminary data.</text>
</comment>
<dbReference type="PROSITE" id="PS00086">
    <property type="entry name" value="CYTOCHROME_P450"/>
    <property type="match status" value="1"/>
</dbReference>
<sequence length="516" mass="58103">MESLVPSLFCLLVAVFVGVLFKRWGLTSSALPYPPGPKPRLISGNAHDLPKAHAWLTYTRWANQYGGVYHIREYHQHIIVVNTLKDAIALFDRRSQIYSDRPTSTMVELMGWEFNIALIPYGDKWRRHRRLFQQNFKKEASLTYQPVQTRKIHEMLYSLLTDPEDYALHYKNLAGAIVMATMFDKHISLADVNRFSTAVERAVAKLSEAFLPGAFAVNLFPFLRHIPSWLPGAGFKRLAKECKAYTDAVRNIPFRRVKEKMASDAEVVGLAARLLEKNDEKGGQAEAEEDIKEVTATAFVGGAETTVSVFGTFFYAMLVNPDIQRKAQEELDTVIGTQRLPAYSDRGALPFLEAVFREVMRWHPVAPLGVSHATSDDDVYNGYYIPKGSVVIANIWAMTRDESIYSQPELFRPERFLDDKGQLNDDDTVLAFGFGRRICPGRHMASATVWLTMATVLSTFNITKAKDMNGNEISVSDDYSGSLVRHKLPFACSITPRSPEARNLILEAQDTAHDGI</sequence>
<dbReference type="PRINTS" id="PR00463">
    <property type="entry name" value="EP450I"/>
</dbReference>
<evidence type="ECO:0000256" key="4">
    <source>
        <dbReference type="ARBA" id="ARBA00022617"/>
    </source>
</evidence>
<dbReference type="SUPFAM" id="SSF48264">
    <property type="entry name" value="Cytochrome P450"/>
    <property type="match status" value="1"/>
</dbReference>
<dbReference type="PANTHER" id="PTHR46300:SF7">
    <property type="entry name" value="P450, PUTATIVE (EUROFUNG)-RELATED"/>
    <property type="match status" value="1"/>
</dbReference>